<evidence type="ECO:0000313" key="2">
    <source>
        <dbReference type="Proteomes" id="UP001064048"/>
    </source>
</evidence>
<dbReference type="Proteomes" id="UP001064048">
    <property type="component" value="Chromosome 13"/>
</dbReference>
<dbReference type="EMBL" id="CM046113">
    <property type="protein sequence ID" value="KAI8420628.1"/>
    <property type="molecule type" value="Genomic_DNA"/>
</dbReference>
<gene>
    <name evidence="1" type="ORF">MSG28_007872</name>
</gene>
<comment type="caution">
    <text evidence="1">The sequence shown here is derived from an EMBL/GenBank/DDBJ whole genome shotgun (WGS) entry which is preliminary data.</text>
</comment>
<name>A0ACC0J965_CHOFU</name>
<keyword evidence="2" id="KW-1185">Reference proteome</keyword>
<evidence type="ECO:0000313" key="1">
    <source>
        <dbReference type="EMBL" id="KAI8420628.1"/>
    </source>
</evidence>
<organism evidence="1 2">
    <name type="scientific">Choristoneura fumiferana</name>
    <name type="common">Spruce budworm moth</name>
    <name type="synonym">Archips fumiferana</name>
    <dbReference type="NCBI Taxonomy" id="7141"/>
    <lineage>
        <taxon>Eukaryota</taxon>
        <taxon>Metazoa</taxon>
        <taxon>Ecdysozoa</taxon>
        <taxon>Arthropoda</taxon>
        <taxon>Hexapoda</taxon>
        <taxon>Insecta</taxon>
        <taxon>Pterygota</taxon>
        <taxon>Neoptera</taxon>
        <taxon>Endopterygota</taxon>
        <taxon>Lepidoptera</taxon>
        <taxon>Glossata</taxon>
        <taxon>Ditrysia</taxon>
        <taxon>Tortricoidea</taxon>
        <taxon>Tortricidae</taxon>
        <taxon>Tortricinae</taxon>
        <taxon>Choristoneura</taxon>
    </lineage>
</organism>
<protein>
    <submittedName>
        <fullName evidence="1">Uncharacterized protein</fullName>
    </submittedName>
</protein>
<sequence length="109" mass="12261">MSNLIVFGFYHVLRPFTIPQLANTALLVNWINMTSEKNAQIAQAQEAFQMMHQISQLLCTGLDTESLAICIRLCELGVDPETLAHVIYEIRKMGENTMQNKPPSTNPNV</sequence>
<reference evidence="1 2" key="1">
    <citation type="journal article" date="2022" name="Genome Biol. Evol.">
        <title>The Spruce Budworm Genome: Reconstructing the Evolutionary History of Antifreeze Proteins.</title>
        <authorList>
            <person name="Beliveau C."/>
            <person name="Gagne P."/>
            <person name="Picq S."/>
            <person name="Vernygora O."/>
            <person name="Keeling C.I."/>
            <person name="Pinkney K."/>
            <person name="Doucet D."/>
            <person name="Wen F."/>
            <person name="Johnston J.S."/>
            <person name="Maaroufi H."/>
            <person name="Boyle B."/>
            <person name="Laroche J."/>
            <person name="Dewar K."/>
            <person name="Juretic N."/>
            <person name="Blackburn G."/>
            <person name="Nisole A."/>
            <person name="Brunet B."/>
            <person name="Brandao M."/>
            <person name="Lumley L."/>
            <person name="Duan J."/>
            <person name="Quan G."/>
            <person name="Lucarotti C.J."/>
            <person name="Roe A.D."/>
            <person name="Sperling F.A.H."/>
            <person name="Levesque R.C."/>
            <person name="Cusson M."/>
        </authorList>
    </citation>
    <scope>NUCLEOTIDE SEQUENCE [LARGE SCALE GENOMIC DNA]</scope>
    <source>
        <strain evidence="1">Glfc:IPQL:Cfum</strain>
    </source>
</reference>
<proteinExistence type="predicted"/>
<accession>A0ACC0J965</accession>